<dbReference type="InterPro" id="IPR002225">
    <property type="entry name" value="3Beta_OHSteriod_DH/Estase"/>
</dbReference>
<feature type="domain" description="3-beta hydroxysteroid dehydrogenase/isomerase" evidence="1">
    <location>
        <begin position="11"/>
        <end position="285"/>
    </location>
</feature>
<dbReference type="EMBL" id="KZ678137">
    <property type="protein sequence ID" value="PSN65143.1"/>
    <property type="molecule type" value="Genomic_DNA"/>
</dbReference>
<reference evidence="2 3" key="1">
    <citation type="journal article" date="2018" name="Front. Microbiol.">
        <title>Genome-Wide Analysis of Corynespora cassiicola Leaf Fall Disease Putative Effectors.</title>
        <authorList>
            <person name="Lopez D."/>
            <person name="Ribeiro S."/>
            <person name="Label P."/>
            <person name="Fumanal B."/>
            <person name="Venisse J.S."/>
            <person name="Kohler A."/>
            <person name="de Oliveira R.R."/>
            <person name="Labutti K."/>
            <person name="Lipzen A."/>
            <person name="Lail K."/>
            <person name="Bauer D."/>
            <person name="Ohm R.A."/>
            <person name="Barry K.W."/>
            <person name="Spatafora J."/>
            <person name="Grigoriev I.V."/>
            <person name="Martin F.M."/>
            <person name="Pujade-Renaud V."/>
        </authorList>
    </citation>
    <scope>NUCLEOTIDE SEQUENCE [LARGE SCALE GENOMIC DNA]</scope>
    <source>
        <strain evidence="2 3">Philippines</strain>
    </source>
</reference>
<dbReference type="OrthoDB" id="10058185at2759"/>
<dbReference type="PANTHER" id="PTHR43000">
    <property type="entry name" value="DTDP-D-GLUCOSE 4,6-DEHYDRATASE-RELATED"/>
    <property type="match status" value="1"/>
</dbReference>
<dbReference type="Pfam" id="PF01073">
    <property type="entry name" value="3Beta_HSD"/>
    <property type="match status" value="1"/>
</dbReference>
<proteinExistence type="predicted"/>
<dbReference type="InterPro" id="IPR036291">
    <property type="entry name" value="NAD(P)-bd_dom_sf"/>
</dbReference>
<dbReference type="SUPFAM" id="SSF51735">
    <property type="entry name" value="NAD(P)-binding Rossmann-fold domains"/>
    <property type="match status" value="1"/>
</dbReference>
<organism evidence="2 3">
    <name type="scientific">Corynespora cassiicola Philippines</name>
    <dbReference type="NCBI Taxonomy" id="1448308"/>
    <lineage>
        <taxon>Eukaryota</taxon>
        <taxon>Fungi</taxon>
        <taxon>Dikarya</taxon>
        <taxon>Ascomycota</taxon>
        <taxon>Pezizomycotina</taxon>
        <taxon>Dothideomycetes</taxon>
        <taxon>Pleosporomycetidae</taxon>
        <taxon>Pleosporales</taxon>
        <taxon>Corynesporascaceae</taxon>
        <taxon>Corynespora</taxon>
    </lineage>
</organism>
<keyword evidence="3" id="KW-1185">Reference proteome</keyword>
<dbReference type="AlphaFoldDB" id="A0A2T2NI89"/>
<dbReference type="GO" id="GO:0016616">
    <property type="term" value="F:oxidoreductase activity, acting on the CH-OH group of donors, NAD or NADP as acceptor"/>
    <property type="evidence" value="ECO:0007669"/>
    <property type="project" value="InterPro"/>
</dbReference>
<dbReference type="STRING" id="1448308.A0A2T2NI89"/>
<dbReference type="GO" id="GO:0006694">
    <property type="term" value="P:steroid biosynthetic process"/>
    <property type="evidence" value="ECO:0007669"/>
    <property type="project" value="InterPro"/>
</dbReference>
<protein>
    <submittedName>
        <fullName evidence="2">NAD(P)-binding protein</fullName>
    </submittedName>
</protein>
<sequence length="371" mass="40439">MSSPPNQPSVLVVGGCGFVGFHIVRHLVQDFTFSSVTALSRFATRSKQHHVDGAQYIDGDITNRASIQQALEALAPTVIIHASSAPPTTGSAKEFKSVTVDGTKNLVELALESKHVQVFVYTSSNMANAGLEHLVAREDCLLANKDPKAALYARAKADAEDMVLGANNTPTGSVGPGDWAGCLATGALRFPMVYGSHNAITIAGCMDALLNKQTKVVIGDGNNLWSYCSSRNAAESHLVLARALLNPDKWEGIAGEAFNINDGEPHLFWGFPRDCWRIAGHQDKSDHSSNIPAWFALALANILEFLYWVFTFGTKRPGLLGRQQVEYCCFTNTYNVDKARTRLGFVPQQHYDEVLEEGVRWYLEHGDGTKG</sequence>
<dbReference type="Gene3D" id="3.40.50.720">
    <property type="entry name" value="NAD(P)-binding Rossmann-like Domain"/>
    <property type="match status" value="1"/>
</dbReference>
<dbReference type="Proteomes" id="UP000240883">
    <property type="component" value="Unassembled WGS sequence"/>
</dbReference>
<evidence type="ECO:0000259" key="1">
    <source>
        <dbReference type="Pfam" id="PF01073"/>
    </source>
</evidence>
<gene>
    <name evidence="2" type="ORF">BS50DRAFT_52087</name>
</gene>
<accession>A0A2T2NI89</accession>
<name>A0A2T2NI89_CORCC</name>
<evidence type="ECO:0000313" key="2">
    <source>
        <dbReference type="EMBL" id="PSN65143.1"/>
    </source>
</evidence>
<evidence type="ECO:0000313" key="3">
    <source>
        <dbReference type="Proteomes" id="UP000240883"/>
    </source>
</evidence>